<evidence type="ECO:0000313" key="4">
    <source>
        <dbReference type="Proteomes" id="UP001519290"/>
    </source>
</evidence>
<dbReference type="InterPro" id="IPR047057">
    <property type="entry name" value="MerR_fam"/>
</dbReference>
<proteinExistence type="predicted"/>
<evidence type="ECO:0000259" key="2">
    <source>
        <dbReference type="PROSITE" id="PS50937"/>
    </source>
</evidence>
<dbReference type="CDD" id="cd01109">
    <property type="entry name" value="HTH_YyaN"/>
    <property type="match status" value="1"/>
</dbReference>
<dbReference type="PROSITE" id="PS50937">
    <property type="entry name" value="HTH_MERR_2"/>
    <property type="match status" value="1"/>
</dbReference>
<reference evidence="3 4" key="1">
    <citation type="submission" date="2021-03" db="EMBL/GenBank/DDBJ databases">
        <title>Sequencing the genomes of 1000 actinobacteria strains.</title>
        <authorList>
            <person name="Klenk H.-P."/>
        </authorList>
    </citation>
    <scope>NUCLEOTIDE SEQUENCE [LARGE SCALE GENOMIC DNA]</scope>
    <source>
        <strain evidence="3 4">DSM 14566</strain>
    </source>
</reference>
<accession>A0ABS4WW99</accession>
<evidence type="ECO:0000313" key="3">
    <source>
        <dbReference type="EMBL" id="MBP2380487.1"/>
    </source>
</evidence>
<name>A0ABS4WW99_9MICO</name>
<protein>
    <submittedName>
        <fullName evidence="3">DNA-binding transcriptional MerR regulator</fullName>
    </submittedName>
</protein>
<dbReference type="GO" id="GO:0003677">
    <property type="term" value="F:DNA binding"/>
    <property type="evidence" value="ECO:0007669"/>
    <property type="project" value="UniProtKB-KW"/>
</dbReference>
<keyword evidence="1 3" id="KW-0238">DNA-binding</keyword>
<dbReference type="Pfam" id="PF13411">
    <property type="entry name" value="MerR_1"/>
    <property type="match status" value="1"/>
</dbReference>
<organism evidence="3 4">
    <name type="scientific">Brachybacterium sacelli</name>
    <dbReference type="NCBI Taxonomy" id="173364"/>
    <lineage>
        <taxon>Bacteria</taxon>
        <taxon>Bacillati</taxon>
        <taxon>Actinomycetota</taxon>
        <taxon>Actinomycetes</taxon>
        <taxon>Micrococcales</taxon>
        <taxon>Dermabacteraceae</taxon>
        <taxon>Brachybacterium</taxon>
    </lineage>
</organism>
<dbReference type="InterPro" id="IPR000551">
    <property type="entry name" value="MerR-type_HTH_dom"/>
</dbReference>
<dbReference type="Proteomes" id="UP001519290">
    <property type="component" value="Unassembled WGS sequence"/>
</dbReference>
<gene>
    <name evidence="3" type="ORF">JOF43_000444</name>
</gene>
<dbReference type="PANTHER" id="PTHR30204">
    <property type="entry name" value="REDOX-CYCLING DRUG-SENSING TRANSCRIPTIONAL ACTIVATOR SOXR"/>
    <property type="match status" value="1"/>
</dbReference>
<dbReference type="SMART" id="SM00422">
    <property type="entry name" value="HTH_MERR"/>
    <property type="match status" value="1"/>
</dbReference>
<dbReference type="PANTHER" id="PTHR30204:SF98">
    <property type="entry name" value="HTH-TYPE TRANSCRIPTIONAL REGULATOR ADHR"/>
    <property type="match status" value="1"/>
</dbReference>
<feature type="domain" description="HTH merR-type" evidence="2">
    <location>
        <begin position="1"/>
        <end position="56"/>
    </location>
</feature>
<dbReference type="EMBL" id="JAGIOD010000001">
    <property type="protein sequence ID" value="MBP2380487.1"/>
    <property type="molecule type" value="Genomic_DNA"/>
</dbReference>
<dbReference type="SUPFAM" id="SSF46955">
    <property type="entry name" value="Putative DNA-binding domain"/>
    <property type="match status" value="1"/>
</dbReference>
<dbReference type="Gene3D" id="1.10.1660.10">
    <property type="match status" value="1"/>
</dbReference>
<dbReference type="InterPro" id="IPR009061">
    <property type="entry name" value="DNA-bd_dom_put_sf"/>
</dbReference>
<evidence type="ECO:0000256" key="1">
    <source>
        <dbReference type="ARBA" id="ARBA00023125"/>
    </source>
</evidence>
<comment type="caution">
    <text evidence="3">The sequence shown here is derived from an EMBL/GenBank/DDBJ whole genome shotgun (WGS) entry which is preliminary data.</text>
</comment>
<sequence>MDTLRFYEREGLLPRAPRSASGRRIFTADDIEWISVCQRLRASGMPIPDIAKYAELVRNGPGNEPQRLEILQRHEVTVRAEMATLHKALDLIELKVDAYARAMQEGNADQLFVRSSDDDAALAPRDGSRGENC</sequence>
<keyword evidence="4" id="KW-1185">Reference proteome</keyword>